<reference evidence="3" key="2">
    <citation type="journal article" date="2023" name="Front. Microbiol.">
        <title>Ralstonia chuxiongensis sp. nov., Ralstonia mojiangensis sp. nov., and Ralstonia soli sp. nov., isolated from tobacco fields, are three novel species in the family Burkholderiaceae.</title>
        <authorList>
            <person name="Lu C.H."/>
            <person name="Zhang Y.Y."/>
            <person name="Jiang N."/>
            <person name="Chen W."/>
            <person name="Shao X."/>
            <person name="Zhao Z.M."/>
            <person name="Lu W.L."/>
            <person name="Hu X."/>
            <person name="Xi Y.X."/>
            <person name="Zou S.Y."/>
            <person name="Wei Q.J."/>
            <person name="Lin Z.L."/>
            <person name="Gong L."/>
            <person name="Gai X.T."/>
            <person name="Zhang L.Q."/>
            <person name="Li J.Y."/>
            <person name="Jin Y."/>
            <person name="Xia Z.Y."/>
        </authorList>
    </citation>
    <scope>NUCLEOTIDE SEQUENCE</scope>
    <source>
        <strain evidence="3">21MJYT02-11</strain>
    </source>
</reference>
<evidence type="ECO:0000256" key="1">
    <source>
        <dbReference type="SAM" id="SignalP"/>
    </source>
</evidence>
<dbReference type="Proteomes" id="UP001162811">
    <property type="component" value="Unassembled WGS sequence"/>
</dbReference>
<dbReference type="Gene3D" id="3.10.620.30">
    <property type="match status" value="1"/>
</dbReference>
<dbReference type="RefSeq" id="WP_252685031.1">
    <property type="nucleotide sequence ID" value="NZ_JAMXHT010000013.1"/>
</dbReference>
<keyword evidence="1" id="KW-0732">Signal</keyword>
<name>A0ABT1AUK2_9RALS</name>
<dbReference type="EMBL" id="JAMXHT010000013">
    <property type="protein sequence ID" value="MCO5401582.1"/>
    <property type="molecule type" value="Genomic_DNA"/>
</dbReference>
<sequence length="334" mass="36881">MKRSNTNTFFHAALVALLGSVTAATWAAAPCQSIAGTYSGTFDAKNSTAEGPASVPGIWTIDMDMDCRVIGSVMTEAIGSWKKLTGEYKPTGAPNATFAPERLQATAYESGGSILLGGVPDSDKGLVRINKRYTGVLRVTSIDQTSAGTAMLHSKANNQDIELSVLSEEKAQRLFDFLAARPDIRYDWLYEGAMYRAQKMALLLDDRLVTSGKAFVEGAFYLDPKPEFAALKGMAPVWFHVAPVVLVRRGSENVPYILDPSLFSKPVPHTVWKEKLLAKPKSKLKQEYYTNRFAYTPDDKNAKLDDYQEDALNDMDRGLRNIARDAYVLESMKR</sequence>
<dbReference type="Pfam" id="PF18626">
    <property type="entry name" value="Gln_deamidase_2"/>
    <property type="match status" value="1"/>
</dbReference>
<proteinExistence type="predicted"/>
<dbReference type="InterPro" id="IPR041325">
    <property type="entry name" value="Gln_deamidase_2"/>
</dbReference>
<feature type="domain" description="Protein glutaminase" evidence="2">
    <location>
        <begin position="171"/>
        <end position="275"/>
    </location>
</feature>
<protein>
    <submittedName>
        <fullName evidence="3">Protein-glutamine glutaminase family protein</fullName>
    </submittedName>
</protein>
<evidence type="ECO:0000313" key="3">
    <source>
        <dbReference type="EMBL" id="MCO5401582.1"/>
    </source>
</evidence>
<keyword evidence="4" id="KW-1185">Reference proteome</keyword>
<accession>A0ABT1AUK2</accession>
<evidence type="ECO:0000259" key="2">
    <source>
        <dbReference type="Pfam" id="PF18626"/>
    </source>
</evidence>
<organism evidence="3 4">
    <name type="scientific">Ralstonia soli</name>
    <dbReference type="NCBI Taxonomy" id="2953896"/>
    <lineage>
        <taxon>Bacteria</taxon>
        <taxon>Pseudomonadati</taxon>
        <taxon>Pseudomonadota</taxon>
        <taxon>Betaproteobacteria</taxon>
        <taxon>Burkholderiales</taxon>
        <taxon>Burkholderiaceae</taxon>
        <taxon>Ralstonia</taxon>
    </lineage>
</organism>
<feature type="signal peptide" evidence="1">
    <location>
        <begin position="1"/>
        <end position="27"/>
    </location>
</feature>
<gene>
    <name evidence="3" type="ORF">NG900_25550</name>
</gene>
<reference evidence="3" key="1">
    <citation type="submission" date="2022-06" db="EMBL/GenBank/DDBJ databases">
        <authorList>
            <person name="Lu C.-H."/>
        </authorList>
    </citation>
    <scope>NUCLEOTIDE SEQUENCE</scope>
    <source>
        <strain evidence="3">21MJYT02-11</strain>
    </source>
</reference>
<comment type="caution">
    <text evidence="3">The sequence shown here is derived from an EMBL/GenBank/DDBJ whole genome shotgun (WGS) entry which is preliminary data.</text>
</comment>
<feature type="chain" id="PRO_5045208395" evidence="1">
    <location>
        <begin position="28"/>
        <end position="334"/>
    </location>
</feature>
<evidence type="ECO:0000313" key="4">
    <source>
        <dbReference type="Proteomes" id="UP001162811"/>
    </source>
</evidence>